<dbReference type="Proteomes" id="UP000322159">
    <property type="component" value="Chromosome"/>
</dbReference>
<name>A0A5C1Y863_9MICO</name>
<keyword evidence="1" id="KW-0812">Transmembrane</keyword>
<reference evidence="2 3" key="1">
    <citation type="submission" date="2019-09" db="EMBL/GenBank/DDBJ databases">
        <title>Genome sequencing of strain KACC 19322.</title>
        <authorList>
            <person name="Heo J."/>
            <person name="Kim S.-J."/>
            <person name="Kim J.-S."/>
            <person name="Hong S.-B."/>
            <person name="Kwon S.-W."/>
        </authorList>
    </citation>
    <scope>NUCLEOTIDE SEQUENCE [LARGE SCALE GENOMIC DNA]</scope>
    <source>
        <strain evidence="2 3">KACC 19322</strain>
    </source>
</reference>
<keyword evidence="1" id="KW-1133">Transmembrane helix</keyword>
<accession>A0A5C1Y863</accession>
<keyword evidence="3" id="KW-1185">Reference proteome</keyword>
<dbReference type="AlphaFoldDB" id="A0A5C1Y863"/>
<proteinExistence type="predicted"/>
<gene>
    <name evidence="2" type="ORF">FLP23_09900</name>
</gene>
<sequence length="68" mass="7169">MAFITVVAAALLSAGVLVTLFSFGLRLGDGEARWRRPLSVLMFVLCAVGVAFGLYLIVGNHLVTLFGG</sequence>
<dbReference type="RefSeq" id="WP_149325710.1">
    <property type="nucleotide sequence ID" value="NZ_CP043504.1"/>
</dbReference>
<dbReference type="KEGG" id="lyk:FLP23_09900"/>
<evidence type="ECO:0000313" key="3">
    <source>
        <dbReference type="Proteomes" id="UP000322159"/>
    </source>
</evidence>
<feature type="transmembrane region" description="Helical" evidence="1">
    <location>
        <begin position="37"/>
        <end position="58"/>
    </location>
</feature>
<dbReference type="OrthoDB" id="4950741at2"/>
<evidence type="ECO:0000313" key="2">
    <source>
        <dbReference type="EMBL" id="QEO10293.1"/>
    </source>
</evidence>
<feature type="transmembrane region" description="Helical" evidence="1">
    <location>
        <begin position="6"/>
        <end position="25"/>
    </location>
</feature>
<protein>
    <submittedName>
        <fullName evidence="2">Uncharacterized protein</fullName>
    </submittedName>
</protein>
<organism evidence="2 3">
    <name type="scientific">Protaetiibacter larvae</name>
    <dbReference type="NCBI Taxonomy" id="2592654"/>
    <lineage>
        <taxon>Bacteria</taxon>
        <taxon>Bacillati</taxon>
        <taxon>Actinomycetota</taxon>
        <taxon>Actinomycetes</taxon>
        <taxon>Micrococcales</taxon>
        <taxon>Microbacteriaceae</taxon>
        <taxon>Protaetiibacter</taxon>
    </lineage>
</organism>
<keyword evidence="1" id="KW-0472">Membrane</keyword>
<evidence type="ECO:0000256" key="1">
    <source>
        <dbReference type="SAM" id="Phobius"/>
    </source>
</evidence>
<dbReference type="EMBL" id="CP043504">
    <property type="protein sequence ID" value="QEO10293.1"/>
    <property type="molecule type" value="Genomic_DNA"/>
</dbReference>